<proteinExistence type="predicted"/>
<dbReference type="SMART" id="SM00881">
    <property type="entry name" value="CoA_binding"/>
    <property type="match status" value="1"/>
</dbReference>
<name>A0AAD7F4T4_9AGAR</name>
<comment type="caution">
    <text evidence="2">The sequence shown here is derived from an EMBL/GenBank/DDBJ whole genome shotgun (WGS) entry which is preliminary data.</text>
</comment>
<reference evidence="2" key="1">
    <citation type="submission" date="2023-03" db="EMBL/GenBank/DDBJ databases">
        <title>Massive genome expansion in bonnet fungi (Mycena s.s.) driven by repeated elements and novel gene families across ecological guilds.</title>
        <authorList>
            <consortium name="Lawrence Berkeley National Laboratory"/>
            <person name="Harder C.B."/>
            <person name="Miyauchi S."/>
            <person name="Viragh M."/>
            <person name="Kuo A."/>
            <person name="Thoen E."/>
            <person name="Andreopoulos B."/>
            <person name="Lu D."/>
            <person name="Skrede I."/>
            <person name="Drula E."/>
            <person name="Henrissat B."/>
            <person name="Morin E."/>
            <person name="Kohler A."/>
            <person name="Barry K."/>
            <person name="LaButti K."/>
            <person name="Morin E."/>
            <person name="Salamov A."/>
            <person name="Lipzen A."/>
            <person name="Mereny Z."/>
            <person name="Hegedus B."/>
            <person name="Baldrian P."/>
            <person name="Stursova M."/>
            <person name="Weitz H."/>
            <person name="Taylor A."/>
            <person name="Grigoriev I.V."/>
            <person name="Nagy L.G."/>
            <person name="Martin F."/>
            <person name="Kauserud H."/>
        </authorList>
    </citation>
    <scope>NUCLEOTIDE SEQUENCE</scope>
    <source>
        <strain evidence="2">CBHHK002</strain>
    </source>
</reference>
<dbReference type="AlphaFoldDB" id="A0AAD7F4T4"/>
<dbReference type="SUPFAM" id="SSF51735">
    <property type="entry name" value="NAD(P)-binding Rossmann-fold domains"/>
    <property type="match status" value="1"/>
</dbReference>
<dbReference type="Gene3D" id="3.40.50.720">
    <property type="entry name" value="NAD(P)-binding Rossmann-like Domain"/>
    <property type="match status" value="1"/>
</dbReference>
<dbReference type="PANTHER" id="PTHR33303">
    <property type="entry name" value="CYTOPLASMIC PROTEIN-RELATED"/>
    <property type="match status" value="1"/>
</dbReference>
<dbReference type="EMBL" id="JARIHO010000002">
    <property type="protein sequence ID" value="KAJ7366783.1"/>
    <property type="molecule type" value="Genomic_DNA"/>
</dbReference>
<feature type="non-terminal residue" evidence="2">
    <location>
        <position position="1"/>
    </location>
</feature>
<accession>A0AAD7F4T4</accession>
<dbReference type="PANTHER" id="PTHR33303:SF2">
    <property type="entry name" value="COA-BINDING DOMAIN-CONTAINING PROTEIN"/>
    <property type="match status" value="1"/>
</dbReference>
<keyword evidence="3" id="KW-1185">Reference proteome</keyword>
<evidence type="ECO:0000313" key="3">
    <source>
        <dbReference type="Proteomes" id="UP001218218"/>
    </source>
</evidence>
<dbReference type="InterPro" id="IPR036291">
    <property type="entry name" value="NAD(P)-bd_dom_sf"/>
</dbReference>
<protein>
    <submittedName>
        <fullName evidence="2">CoA-binding protein</fullName>
    </submittedName>
</protein>
<evidence type="ECO:0000259" key="1">
    <source>
        <dbReference type="SMART" id="SM00881"/>
    </source>
</evidence>
<feature type="non-terminal residue" evidence="2">
    <location>
        <position position="115"/>
    </location>
</feature>
<gene>
    <name evidence="2" type="ORF">DFH08DRAFT_644986</name>
</gene>
<dbReference type="InterPro" id="IPR003781">
    <property type="entry name" value="CoA-bd"/>
</dbReference>
<dbReference type="Proteomes" id="UP001218218">
    <property type="component" value="Unassembled WGS sequence"/>
</dbReference>
<dbReference type="Pfam" id="PF13380">
    <property type="entry name" value="CoA_binding_2"/>
    <property type="match status" value="1"/>
</dbReference>
<evidence type="ECO:0000313" key="2">
    <source>
        <dbReference type="EMBL" id="KAJ7366783.1"/>
    </source>
</evidence>
<sequence>FLSASHFAVVGASRNDTKNGSKALGWLVKQKKEVIPINLNAPEIQGIKCKKSLSELADPTHTSVVIVVPPKVTLEALKLAKSLNVYAVWIQPGAEDDAVVEFIEADAQLKARCVY</sequence>
<organism evidence="2 3">
    <name type="scientific">Mycena albidolilacea</name>
    <dbReference type="NCBI Taxonomy" id="1033008"/>
    <lineage>
        <taxon>Eukaryota</taxon>
        <taxon>Fungi</taxon>
        <taxon>Dikarya</taxon>
        <taxon>Basidiomycota</taxon>
        <taxon>Agaricomycotina</taxon>
        <taxon>Agaricomycetes</taxon>
        <taxon>Agaricomycetidae</taxon>
        <taxon>Agaricales</taxon>
        <taxon>Marasmiineae</taxon>
        <taxon>Mycenaceae</taxon>
        <taxon>Mycena</taxon>
    </lineage>
</organism>
<feature type="domain" description="CoA-binding" evidence="1">
    <location>
        <begin position="1"/>
        <end position="94"/>
    </location>
</feature>